<dbReference type="PATRIC" id="fig|1227495.3.peg.3508"/>
<evidence type="ECO:0000313" key="2">
    <source>
        <dbReference type="EMBL" id="ELY73226.1"/>
    </source>
</evidence>
<dbReference type="Pfam" id="PF24444">
    <property type="entry name" value="DUF7563"/>
    <property type="match status" value="1"/>
</dbReference>
<dbReference type="InterPro" id="IPR055985">
    <property type="entry name" value="DUF7563"/>
</dbReference>
<protein>
    <recommendedName>
        <fullName evidence="4">Small CPxCG-related zinc finger protein</fullName>
    </recommendedName>
</protein>
<feature type="compositionally biased region" description="Acidic residues" evidence="1">
    <location>
        <begin position="17"/>
        <end position="27"/>
    </location>
</feature>
<dbReference type="eggNOG" id="arCOG06449">
    <property type="taxonomic scope" value="Archaea"/>
</dbReference>
<evidence type="ECO:0008006" key="4">
    <source>
        <dbReference type="Google" id="ProtNLM"/>
    </source>
</evidence>
<feature type="compositionally biased region" description="Polar residues" evidence="1">
    <location>
        <begin position="37"/>
        <end position="54"/>
    </location>
</feature>
<dbReference type="RefSeq" id="WP_006187046.1">
    <property type="nucleotide sequence ID" value="NZ_AOII01000099.1"/>
</dbReference>
<sequence>MSSDDSHASRVAAQLAEAEDADLETPTEDDRTRSERPQWTPTGTESASAPTCQNCGAQVTPRFARVFGDNDDIAHACPDCTDNRRLARDAAQAGGGLR</sequence>
<dbReference type="Proteomes" id="UP000011618">
    <property type="component" value="Unassembled WGS sequence"/>
</dbReference>
<dbReference type="EMBL" id="AOII01000099">
    <property type="protein sequence ID" value="ELY73226.1"/>
    <property type="molecule type" value="Genomic_DNA"/>
</dbReference>
<reference evidence="2 3" key="1">
    <citation type="journal article" date="2014" name="PLoS Genet.">
        <title>Phylogenetically driven sequencing of extremely halophilic archaea reveals strategies for static and dynamic osmo-response.</title>
        <authorList>
            <person name="Becker E.A."/>
            <person name="Seitzer P.M."/>
            <person name="Tritt A."/>
            <person name="Larsen D."/>
            <person name="Krusor M."/>
            <person name="Yao A.I."/>
            <person name="Wu D."/>
            <person name="Madern D."/>
            <person name="Eisen J.A."/>
            <person name="Darling A.E."/>
            <person name="Facciotti M.T."/>
        </authorList>
    </citation>
    <scope>NUCLEOTIDE SEQUENCE [LARGE SCALE GENOMIC DNA]</scope>
    <source>
        <strain evidence="2 3">DSM 3751</strain>
    </source>
</reference>
<gene>
    <name evidence="2" type="ORF">C487_17530</name>
</gene>
<feature type="region of interest" description="Disordered" evidence="1">
    <location>
        <begin position="1"/>
        <end position="54"/>
    </location>
</feature>
<accession>L9YHP8</accession>
<dbReference type="AlphaFoldDB" id="L9YHP8"/>
<name>L9YHP8_9EURY</name>
<proteinExistence type="predicted"/>
<evidence type="ECO:0000256" key="1">
    <source>
        <dbReference type="SAM" id="MobiDB-lite"/>
    </source>
</evidence>
<organism evidence="2 3">
    <name type="scientific">Natrinema pallidum DSM 3751</name>
    <dbReference type="NCBI Taxonomy" id="1227495"/>
    <lineage>
        <taxon>Archaea</taxon>
        <taxon>Methanobacteriati</taxon>
        <taxon>Methanobacteriota</taxon>
        <taxon>Stenosarchaea group</taxon>
        <taxon>Halobacteria</taxon>
        <taxon>Halobacteriales</taxon>
        <taxon>Natrialbaceae</taxon>
        <taxon>Natrinema</taxon>
    </lineage>
</organism>
<comment type="caution">
    <text evidence="2">The sequence shown here is derived from an EMBL/GenBank/DDBJ whole genome shotgun (WGS) entry which is preliminary data.</text>
</comment>
<evidence type="ECO:0000313" key="3">
    <source>
        <dbReference type="Proteomes" id="UP000011618"/>
    </source>
</evidence>